<organism evidence="1 2">
    <name type="scientific">Eumeta variegata</name>
    <name type="common">Bagworm moth</name>
    <name type="synonym">Eumeta japonica</name>
    <dbReference type="NCBI Taxonomy" id="151549"/>
    <lineage>
        <taxon>Eukaryota</taxon>
        <taxon>Metazoa</taxon>
        <taxon>Ecdysozoa</taxon>
        <taxon>Arthropoda</taxon>
        <taxon>Hexapoda</taxon>
        <taxon>Insecta</taxon>
        <taxon>Pterygota</taxon>
        <taxon>Neoptera</taxon>
        <taxon>Endopterygota</taxon>
        <taxon>Lepidoptera</taxon>
        <taxon>Glossata</taxon>
        <taxon>Ditrysia</taxon>
        <taxon>Tineoidea</taxon>
        <taxon>Psychidae</taxon>
        <taxon>Oiketicinae</taxon>
        <taxon>Eumeta</taxon>
    </lineage>
</organism>
<evidence type="ECO:0000313" key="2">
    <source>
        <dbReference type="Proteomes" id="UP000299102"/>
    </source>
</evidence>
<proteinExistence type="predicted"/>
<dbReference type="Proteomes" id="UP000299102">
    <property type="component" value="Unassembled WGS sequence"/>
</dbReference>
<keyword evidence="2" id="KW-1185">Reference proteome</keyword>
<sequence length="122" mass="13987">MTLANSIKIATLSLRRQGFVVLNGRYVQETSKREMFMSCLCHVAPVASRPKWAGHVIGRHDKWNKRVTQWYPRKGKRKRGRPGSTDGMTTLDKWQESCGTESLKKGKNGKCWRRLLPTGKQT</sequence>
<gene>
    <name evidence="1" type="ORF">EVAR_69957_1</name>
</gene>
<comment type="caution">
    <text evidence="1">The sequence shown here is derived from an EMBL/GenBank/DDBJ whole genome shotgun (WGS) entry which is preliminary data.</text>
</comment>
<name>A0A4C2AEQ4_EUMVA</name>
<dbReference type="EMBL" id="BGZK01003107">
    <property type="protein sequence ID" value="GBP98282.1"/>
    <property type="molecule type" value="Genomic_DNA"/>
</dbReference>
<protein>
    <submittedName>
        <fullName evidence="1">Uncharacterized protein</fullName>
    </submittedName>
</protein>
<dbReference type="AlphaFoldDB" id="A0A4C2AEQ4"/>
<accession>A0A4C2AEQ4</accession>
<evidence type="ECO:0000313" key="1">
    <source>
        <dbReference type="EMBL" id="GBP98282.1"/>
    </source>
</evidence>
<reference evidence="1 2" key="1">
    <citation type="journal article" date="2019" name="Commun. Biol.">
        <title>The bagworm genome reveals a unique fibroin gene that provides high tensile strength.</title>
        <authorList>
            <person name="Kono N."/>
            <person name="Nakamura H."/>
            <person name="Ohtoshi R."/>
            <person name="Tomita M."/>
            <person name="Numata K."/>
            <person name="Arakawa K."/>
        </authorList>
    </citation>
    <scope>NUCLEOTIDE SEQUENCE [LARGE SCALE GENOMIC DNA]</scope>
</reference>